<gene>
    <name evidence="2" type="ORF">FIBRA_06722</name>
</gene>
<evidence type="ECO:0000313" key="3">
    <source>
        <dbReference type="Proteomes" id="UP000006352"/>
    </source>
</evidence>
<protein>
    <submittedName>
        <fullName evidence="2">Uncharacterized protein</fullName>
    </submittedName>
</protein>
<dbReference type="InParanoid" id="J4IBE9"/>
<feature type="compositionally biased region" description="Basic and acidic residues" evidence="1">
    <location>
        <begin position="302"/>
        <end position="318"/>
    </location>
</feature>
<dbReference type="AlphaFoldDB" id="J4IBE9"/>
<organism evidence="2 3">
    <name type="scientific">Fibroporia radiculosa</name>
    <dbReference type="NCBI Taxonomy" id="599839"/>
    <lineage>
        <taxon>Eukaryota</taxon>
        <taxon>Fungi</taxon>
        <taxon>Dikarya</taxon>
        <taxon>Basidiomycota</taxon>
        <taxon>Agaricomycotina</taxon>
        <taxon>Agaricomycetes</taxon>
        <taxon>Polyporales</taxon>
        <taxon>Fibroporiaceae</taxon>
        <taxon>Fibroporia</taxon>
    </lineage>
</organism>
<evidence type="ECO:0000256" key="1">
    <source>
        <dbReference type="SAM" id="MobiDB-lite"/>
    </source>
</evidence>
<dbReference type="OrthoDB" id="3218262at2759"/>
<feature type="compositionally biased region" description="Polar residues" evidence="1">
    <location>
        <begin position="459"/>
        <end position="468"/>
    </location>
</feature>
<dbReference type="GeneID" id="24099452"/>
<dbReference type="STRING" id="599839.J4IBE9"/>
<feature type="region of interest" description="Disordered" evidence="1">
    <location>
        <begin position="148"/>
        <end position="170"/>
    </location>
</feature>
<dbReference type="RefSeq" id="XP_012183824.1">
    <property type="nucleotide sequence ID" value="XM_012328434.1"/>
</dbReference>
<feature type="region of interest" description="Disordered" evidence="1">
    <location>
        <begin position="488"/>
        <end position="525"/>
    </location>
</feature>
<accession>J4IBE9</accession>
<proteinExistence type="predicted"/>
<dbReference type="EMBL" id="HE797160">
    <property type="protein sequence ID" value="CCM04541.1"/>
    <property type="molecule type" value="Genomic_DNA"/>
</dbReference>
<feature type="compositionally biased region" description="Low complexity" evidence="1">
    <location>
        <begin position="496"/>
        <end position="511"/>
    </location>
</feature>
<sequence length="623" mass="67788">MPDPVSLPSTSSDSTWTGAKQNFAQYVHQLSANLALLPAELCPPSPTSSVPFGSRTRRINQAITDAVGEAYGDPTSPKWGHVSALVKLGCTSRGYVGVSSSVRMGDTRKLNAQDVDWVLPETAEEWVTYERRWCRKFRHNPDAVNVSSKYWSGSTKTERQEQGKSRALQPSDSKAIFIREKVASWQANVVLTGEEPSILQFTDGRCNEKEKVRDNGAAQSQGSLGFAIIKRTSSSNSKSVENSQKALNAVPSADGLMTSRQEGIAIQLDPLDSGDHPKITDLSEMSFLPPSFPSQLQTSTPRRYDKAKPAPIVPHEHPSSPLSSPPPTQALRYEPVELSSGDLAHSPSMRPRKHPRVTTPTPMDISDRHAYITPSSKRPRIYDPSSGAPLPPSTPPQATSSGADILVSSPRSQSAIPGLGNFRGLPVPTTPERQALPTLTDLLASSRRSKPRPRPPSRNAMSSSQASQRIHGPRNDVVHDELPVHAEVREPSPARTFFSSPASGSSGSSTRPKPRSPISPLFSQNPAAFAPRFTSSQHPRLGPFIGGQDYGSSQDAGGPLRRESSGIFGLGYNSQFDVEGQVDRVNELLHRDVDYDGWLHDVKEIDEDNIPLAQSQPEMQLTF</sequence>
<keyword evidence="3" id="KW-1185">Reference proteome</keyword>
<dbReference type="Proteomes" id="UP000006352">
    <property type="component" value="Unassembled WGS sequence"/>
</dbReference>
<name>J4IBE9_9APHY</name>
<evidence type="ECO:0000313" key="2">
    <source>
        <dbReference type="EMBL" id="CCM04541.1"/>
    </source>
</evidence>
<reference evidence="2 3" key="1">
    <citation type="journal article" date="2012" name="Appl. Environ. Microbiol.">
        <title>Short-read sequencing for genomic analysis of the brown rot fungus Fibroporia radiculosa.</title>
        <authorList>
            <person name="Tang J.D."/>
            <person name="Perkins A.D."/>
            <person name="Sonstegard T.S."/>
            <person name="Schroeder S.G."/>
            <person name="Burgess S.C."/>
            <person name="Diehl S.V."/>
        </authorList>
    </citation>
    <scope>NUCLEOTIDE SEQUENCE [LARGE SCALE GENOMIC DNA]</scope>
    <source>
        <strain evidence="2 3">TFFH 294</strain>
    </source>
</reference>
<feature type="region of interest" description="Disordered" evidence="1">
    <location>
        <begin position="268"/>
        <end position="475"/>
    </location>
</feature>
<dbReference type="HOGENOM" id="CLU_478200_0_0_1"/>